<reference evidence="3 4" key="1">
    <citation type="submission" date="2015-12" db="EMBL/GenBank/DDBJ databases">
        <title>Intraspecies pangenome expansion in the marine bacterium Alteromonas.</title>
        <authorList>
            <person name="Lopez-Perez M."/>
            <person name="Rodriguez-Valera F."/>
        </authorList>
    </citation>
    <scope>NUCLEOTIDE SEQUENCE [LARGE SCALE GENOMIC DNA]</scope>
    <source>
        <strain evidence="3 4">UM8</strain>
    </source>
</reference>
<dbReference type="AlphaFoldDB" id="A0AAC8XGY7"/>
<dbReference type="Pfam" id="PF13538">
    <property type="entry name" value="UvrD_C_2"/>
    <property type="match status" value="1"/>
</dbReference>
<dbReference type="Proteomes" id="UP000061468">
    <property type="component" value="Chromosome"/>
</dbReference>
<name>A0AAC8XGY7_9ALTE</name>
<evidence type="ECO:0008006" key="5">
    <source>
        <dbReference type="Google" id="ProtNLM"/>
    </source>
</evidence>
<dbReference type="InterPro" id="IPR027785">
    <property type="entry name" value="UvrD-like_helicase_C"/>
</dbReference>
<feature type="domain" description="UvrD-like helicase C-terminal" evidence="2">
    <location>
        <begin position="514"/>
        <end position="555"/>
    </location>
</feature>
<sequence>MAKMIPSYLGEDTLSPGEVDFFKRINSDIKTKDWLVLHSLNIAHHQTRIMGEIDFLVIVPQVGILAVEIKAHSFIKVIDGIWYMGRSDTKGSRRSPFEQVNESMFSLINYISENNQNLKSLPIFSLVIFTHFDFKTKSIEWSSKDYVGSREYRSKPISDLLNERIKSRLQMASEKVSGRWLKVQKGCSPNKTDIKQLVQLIRPKIEPSETNLNIGSKIEKELIKYTSEQFLALDTLSGNKRVIFDGSAGTGKTFLAIESAMREAKVGKKVLLICMNKLLNSLLNTKLDNPDIKVVTLHKFLKDNSGSAEFENSNKYWDETLPEKAYCNLLEIEETLDKFDTLIIDEAQDILRNNFWLDCLDLILKEGLSNGRWMAFGDFNLQTIYNIYDVSFDIKDNLLSRTSSSAQASLTRNCRNTEECSRLSLSLAAIASPYQSYLRHTPSIVKSSYLFYKDELGQMKQLSSLIKKGLDSGFKASDIVILSKKAETKSISKNFSKELGISSFELERKGVSYTSIHKFKGLEAPFIILTDFDELASEEAKKMVFTGASRATDSVHYLFNNSTKASFLSLLMEGKGND</sequence>
<dbReference type="Pfam" id="PF08378">
    <property type="entry name" value="NERD"/>
    <property type="match status" value="1"/>
</dbReference>
<proteinExistence type="predicted"/>
<feature type="domain" description="NERD" evidence="1">
    <location>
        <begin position="17"/>
        <end position="130"/>
    </location>
</feature>
<evidence type="ECO:0000313" key="4">
    <source>
        <dbReference type="Proteomes" id="UP000061468"/>
    </source>
</evidence>
<evidence type="ECO:0000313" key="3">
    <source>
        <dbReference type="EMBL" id="AMJ76906.1"/>
    </source>
</evidence>
<dbReference type="EMBL" id="CP013928">
    <property type="protein sequence ID" value="AMJ76906.1"/>
    <property type="molecule type" value="Genomic_DNA"/>
</dbReference>
<dbReference type="Gene3D" id="3.40.50.300">
    <property type="entry name" value="P-loop containing nucleotide triphosphate hydrolases"/>
    <property type="match status" value="2"/>
</dbReference>
<dbReference type="Pfam" id="PF13245">
    <property type="entry name" value="AAA_19"/>
    <property type="match status" value="1"/>
</dbReference>
<dbReference type="SUPFAM" id="SSF52540">
    <property type="entry name" value="P-loop containing nucleoside triphosphate hydrolases"/>
    <property type="match status" value="1"/>
</dbReference>
<protein>
    <recommendedName>
        <fullName evidence="5">DNA helicase</fullName>
    </recommendedName>
</protein>
<gene>
    <name evidence="3" type="ORF">AV942_00555</name>
</gene>
<dbReference type="InterPro" id="IPR027417">
    <property type="entry name" value="P-loop_NTPase"/>
</dbReference>
<organism evidence="3 4">
    <name type="scientific">Alteromonas mediterranea</name>
    <dbReference type="NCBI Taxonomy" id="314275"/>
    <lineage>
        <taxon>Bacteria</taxon>
        <taxon>Pseudomonadati</taxon>
        <taxon>Pseudomonadota</taxon>
        <taxon>Gammaproteobacteria</taxon>
        <taxon>Alteromonadales</taxon>
        <taxon>Alteromonadaceae</taxon>
        <taxon>Alteromonas/Salinimonas group</taxon>
        <taxon>Alteromonas</taxon>
    </lineage>
</organism>
<accession>A0AAC8XGY7</accession>
<evidence type="ECO:0000259" key="2">
    <source>
        <dbReference type="Pfam" id="PF13538"/>
    </source>
</evidence>
<dbReference type="InterPro" id="IPR011528">
    <property type="entry name" value="NERD"/>
</dbReference>
<evidence type="ECO:0000259" key="1">
    <source>
        <dbReference type="Pfam" id="PF08378"/>
    </source>
</evidence>
<dbReference type="RefSeq" id="WP_015065888.1">
    <property type="nucleotide sequence ID" value="NZ_CP013928.1"/>
</dbReference>